<name>A0A915K7S6_ROMCU</name>
<accession>A0A915K7S6</accession>
<dbReference type="Proteomes" id="UP000887565">
    <property type="component" value="Unplaced"/>
</dbReference>
<organism evidence="1 2">
    <name type="scientific">Romanomermis culicivorax</name>
    <name type="common">Nematode worm</name>
    <dbReference type="NCBI Taxonomy" id="13658"/>
    <lineage>
        <taxon>Eukaryota</taxon>
        <taxon>Metazoa</taxon>
        <taxon>Ecdysozoa</taxon>
        <taxon>Nematoda</taxon>
        <taxon>Enoplea</taxon>
        <taxon>Dorylaimia</taxon>
        <taxon>Mermithida</taxon>
        <taxon>Mermithoidea</taxon>
        <taxon>Mermithidae</taxon>
        <taxon>Romanomermis</taxon>
    </lineage>
</organism>
<sequence length="69" mass="7146">MGAASPPFGAASLYGTEAAFAETPFTASIISKSVERIQTATSFADNVGVSTGYTLSNLLKSILYVPLSR</sequence>
<keyword evidence="1" id="KW-1185">Reference proteome</keyword>
<dbReference type="AlphaFoldDB" id="A0A915K7S6"/>
<evidence type="ECO:0000313" key="1">
    <source>
        <dbReference type="Proteomes" id="UP000887565"/>
    </source>
</evidence>
<dbReference type="WBParaSite" id="nRc.2.0.1.t34239-RA">
    <property type="protein sequence ID" value="nRc.2.0.1.t34239-RA"/>
    <property type="gene ID" value="nRc.2.0.1.g34239"/>
</dbReference>
<evidence type="ECO:0000313" key="2">
    <source>
        <dbReference type="WBParaSite" id="nRc.2.0.1.t34239-RA"/>
    </source>
</evidence>
<reference evidence="2" key="1">
    <citation type="submission" date="2022-11" db="UniProtKB">
        <authorList>
            <consortium name="WormBaseParasite"/>
        </authorList>
    </citation>
    <scope>IDENTIFICATION</scope>
</reference>
<protein>
    <submittedName>
        <fullName evidence="2">Uncharacterized protein</fullName>
    </submittedName>
</protein>
<proteinExistence type="predicted"/>